<evidence type="ECO:0000313" key="7">
    <source>
        <dbReference type="Proteomes" id="UP000242757"/>
    </source>
</evidence>
<evidence type="ECO:0000256" key="4">
    <source>
        <dbReference type="SAM" id="Phobius"/>
    </source>
</evidence>
<evidence type="ECO:0000256" key="1">
    <source>
        <dbReference type="ARBA" id="ARBA00005189"/>
    </source>
</evidence>
<proteinExistence type="predicted"/>
<protein>
    <submittedName>
        <fullName evidence="6">1-acyl-sn-glycerol-3-phosphate acyltransferase</fullName>
    </submittedName>
</protein>
<reference evidence="6 7" key="1">
    <citation type="submission" date="2017-08" db="EMBL/GenBank/DDBJ databases">
        <title>A Genome Sequence of Oceanimonas doudoroffii ATCC 27123T.</title>
        <authorList>
            <person name="Brennan M.A."/>
            <person name="Maclea K.S."/>
            <person name="Mcclelland W.D."/>
            <person name="Trachtenberg A.M."/>
        </authorList>
    </citation>
    <scope>NUCLEOTIDE SEQUENCE [LARGE SCALE GENOMIC DNA]</scope>
    <source>
        <strain evidence="6 7">ATCC 27123</strain>
    </source>
</reference>
<dbReference type="OrthoDB" id="9812274at2"/>
<name>A0A233RCA4_9GAMM</name>
<evidence type="ECO:0000313" key="6">
    <source>
        <dbReference type="EMBL" id="OXY81026.1"/>
    </source>
</evidence>
<dbReference type="GO" id="GO:0003841">
    <property type="term" value="F:1-acylglycerol-3-phosphate O-acyltransferase activity"/>
    <property type="evidence" value="ECO:0007669"/>
    <property type="project" value="TreeGrafter"/>
</dbReference>
<sequence>MPASLNHLWRWCATAFSFLVFGLGGILLPLLALPVLYCLPGTTRQREHQGQRLIHHVFRGYIGMMKGLGVLSYEVENREKLRDARLILANHPSLIDVVFLIALVPNANCVVKGKLLRNPFTRGALKLAGYIINEDNEKVIAAAGDAFAKGDALIIFPEGTRTTPGMPLSFKRGAANVAIRNGADITPVLISCRPGTLSKQDPWYRVPAARVHVRIRVNDTIPVAAWLRESVPSLAARQLTADLADYFTEELTRYEQPAVGSKADDY</sequence>
<dbReference type="RefSeq" id="WP_094201616.1">
    <property type="nucleotide sequence ID" value="NZ_NBIM01000006.1"/>
</dbReference>
<dbReference type="Proteomes" id="UP000242757">
    <property type="component" value="Unassembled WGS sequence"/>
</dbReference>
<evidence type="ECO:0000256" key="3">
    <source>
        <dbReference type="ARBA" id="ARBA00023315"/>
    </source>
</evidence>
<organism evidence="6 7">
    <name type="scientific">Oceanimonas doudoroffii</name>
    <dbReference type="NCBI Taxonomy" id="84158"/>
    <lineage>
        <taxon>Bacteria</taxon>
        <taxon>Pseudomonadati</taxon>
        <taxon>Pseudomonadota</taxon>
        <taxon>Gammaproteobacteria</taxon>
        <taxon>Aeromonadales</taxon>
        <taxon>Aeromonadaceae</taxon>
        <taxon>Oceanimonas</taxon>
    </lineage>
</organism>
<feature type="domain" description="Phospholipid/glycerol acyltransferase" evidence="5">
    <location>
        <begin position="85"/>
        <end position="193"/>
    </location>
</feature>
<dbReference type="SMART" id="SM00563">
    <property type="entry name" value="PlsC"/>
    <property type="match status" value="1"/>
</dbReference>
<keyword evidence="4" id="KW-0472">Membrane</keyword>
<keyword evidence="4" id="KW-1133">Transmembrane helix</keyword>
<gene>
    <name evidence="6" type="ORF">B6S08_15000</name>
</gene>
<comment type="caution">
    <text evidence="6">The sequence shown here is derived from an EMBL/GenBank/DDBJ whole genome shotgun (WGS) entry which is preliminary data.</text>
</comment>
<dbReference type="InterPro" id="IPR002123">
    <property type="entry name" value="Plipid/glycerol_acylTrfase"/>
</dbReference>
<keyword evidence="2 6" id="KW-0808">Transferase</keyword>
<dbReference type="GO" id="GO:0006654">
    <property type="term" value="P:phosphatidic acid biosynthetic process"/>
    <property type="evidence" value="ECO:0007669"/>
    <property type="project" value="TreeGrafter"/>
</dbReference>
<keyword evidence="7" id="KW-1185">Reference proteome</keyword>
<accession>A0A233RCA4</accession>
<comment type="pathway">
    <text evidence="1">Lipid metabolism.</text>
</comment>
<keyword evidence="3 6" id="KW-0012">Acyltransferase</keyword>
<feature type="transmembrane region" description="Helical" evidence="4">
    <location>
        <begin position="15"/>
        <end position="39"/>
    </location>
</feature>
<evidence type="ECO:0000256" key="2">
    <source>
        <dbReference type="ARBA" id="ARBA00022679"/>
    </source>
</evidence>
<keyword evidence="4" id="KW-0812">Transmembrane</keyword>
<dbReference type="SUPFAM" id="SSF69593">
    <property type="entry name" value="Glycerol-3-phosphate (1)-acyltransferase"/>
    <property type="match status" value="1"/>
</dbReference>
<dbReference type="AlphaFoldDB" id="A0A233RCA4"/>
<dbReference type="Pfam" id="PF01553">
    <property type="entry name" value="Acyltransferase"/>
    <property type="match status" value="1"/>
</dbReference>
<dbReference type="PANTHER" id="PTHR10434:SF66">
    <property type="entry name" value="PHOSPHOLIPID_GLYCEROL ACYLTRANSFERASE DOMAIN-CONTAINING PROTEIN"/>
    <property type="match status" value="1"/>
</dbReference>
<dbReference type="PANTHER" id="PTHR10434">
    <property type="entry name" value="1-ACYL-SN-GLYCEROL-3-PHOSPHATE ACYLTRANSFERASE"/>
    <property type="match status" value="1"/>
</dbReference>
<evidence type="ECO:0000259" key="5">
    <source>
        <dbReference type="SMART" id="SM00563"/>
    </source>
</evidence>
<dbReference type="CDD" id="cd07989">
    <property type="entry name" value="LPLAT_AGPAT-like"/>
    <property type="match status" value="1"/>
</dbReference>
<dbReference type="EMBL" id="NBIM01000006">
    <property type="protein sequence ID" value="OXY81026.1"/>
    <property type="molecule type" value="Genomic_DNA"/>
</dbReference>